<evidence type="ECO:0000256" key="1">
    <source>
        <dbReference type="SAM" id="SignalP"/>
    </source>
</evidence>
<accession>Q879U4</accession>
<sequence>MHLAARCLHCWRCMQPRSQWSLIMKIPWRCFITATAMLFMAHTVAAVAPTSAAEHMQAAEKPTVSCPGEDFTTFFKKFSNDVNIQRAFTKYPLRIKELDLSAAPEVKKVVKHLRGDQVHFPVFPLKAERESKSIEIMDDLNSEKVLYQPGKDYLMAYKFVNDSCWYLSSIENQSLTRGDVKLHWLDNIFPALDDCIPYHFYFDSQSKRTSNGVLERKGYSPYKIEEYVARYKVHEKFMGLDATEIAIPSSTDSVYIITVPVSAQRLAAAIKKRTGHELPIATAATTDFKFRSAVAYLAKEGKNKSSFVCIADYIGGH</sequence>
<evidence type="ECO:0000313" key="2">
    <source>
        <dbReference type="EMBL" id="AAO29919.1"/>
    </source>
</evidence>
<dbReference type="AlphaFoldDB" id="Q879U4"/>
<reference evidence="2 3" key="1">
    <citation type="journal article" date="2003" name="J. Bacteriol.">
        <title>Comparative analyses of the complete genome sequences of Pierce's disease and citrus variegated chlorosis strains of Xylella fastidiosa.</title>
        <authorList>
            <person name="Van Sluys M.A."/>
            <person name="de Oliveira M.C."/>
            <person name="Monteiro-Vitorello C.B."/>
            <person name="Miyaki C.Y."/>
            <person name="Furlan L.R."/>
            <person name="Camargo L.E."/>
            <person name="da Silva A.C."/>
            <person name="Moon D.H."/>
            <person name="Takita M.A."/>
            <person name="Lemos E.G."/>
            <person name="Machado M.A."/>
            <person name="Ferro M.I."/>
            <person name="da Silva F.R."/>
            <person name="Goldman M.H."/>
            <person name="Goldman G.H."/>
            <person name="Lemos M.V."/>
            <person name="El-Dorry H."/>
            <person name="Tsai S.M."/>
            <person name="Carrer H."/>
            <person name="Carraro D.M."/>
            <person name="de Oliveira R.C."/>
            <person name="Nunes L.R."/>
            <person name="Siqueira W.J."/>
            <person name="Coutinho L.L."/>
            <person name="Kimura E.T."/>
            <person name="Ferro E.S."/>
            <person name="Harakava R."/>
            <person name="Kuramae E.E."/>
            <person name="Marino C.L."/>
            <person name="Giglioti E."/>
            <person name="Abreu I.L."/>
            <person name="Alves L.M."/>
            <person name="do Amaral A.M."/>
            <person name="Baia G.S."/>
            <person name="Blanco S.R."/>
            <person name="Brito M.S."/>
            <person name="Cannavan F.S."/>
            <person name="Celestino A.V."/>
            <person name="da Cunha A.F."/>
            <person name="Fenille R.C."/>
            <person name="Ferro J.A."/>
            <person name="Formighieri E.F."/>
            <person name="Kishi L.T."/>
            <person name="Leoni S.G."/>
            <person name="Oliveira A.R."/>
            <person name="Rosa V.E.Jr."/>
            <person name="Sassaki F.T."/>
            <person name="Sena J.A."/>
            <person name="de Souza A.A."/>
            <person name="Truffi D."/>
            <person name="Tsukumo F."/>
            <person name="Yanai G.M."/>
            <person name="Zaros L.G."/>
            <person name="Civerolo E.L."/>
            <person name="Simpson A.J."/>
            <person name="Almeida N.F.Jr."/>
            <person name="Setubal J.C."/>
            <person name="Kitajima J.P."/>
        </authorList>
    </citation>
    <scope>NUCLEOTIDE SEQUENCE [LARGE SCALE GENOMIC DNA]</scope>
    <source>
        <strain evidence="3">Temecula1 / ATCC 700964</strain>
    </source>
</reference>
<keyword evidence="3" id="KW-1185">Reference proteome</keyword>
<dbReference type="HOGENOM" id="CLU_949808_0_0_6"/>
<name>Q879U4_XYLFT</name>
<dbReference type="KEGG" id="xft:PD_2096"/>
<evidence type="ECO:0000313" key="3">
    <source>
        <dbReference type="Proteomes" id="UP000002516"/>
    </source>
</evidence>
<proteinExistence type="predicted"/>
<organism evidence="2 3">
    <name type="scientific">Xylella fastidiosa (strain Temecula1 / ATCC 700964)</name>
    <dbReference type="NCBI Taxonomy" id="183190"/>
    <lineage>
        <taxon>Bacteria</taxon>
        <taxon>Pseudomonadati</taxon>
        <taxon>Pseudomonadota</taxon>
        <taxon>Gammaproteobacteria</taxon>
        <taxon>Lysobacterales</taxon>
        <taxon>Lysobacteraceae</taxon>
        <taxon>Xylella</taxon>
    </lineage>
</organism>
<dbReference type="Proteomes" id="UP000002516">
    <property type="component" value="Chromosome"/>
</dbReference>
<keyword evidence="1" id="KW-0732">Signal</keyword>
<evidence type="ECO:0008006" key="4">
    <source>
        <dbReference type="Google" id="ProtNLM"/>
    </source>
</evidence>
<feature type="chain" id="PRO_5004300671" description="Secreted protein" evidence="1">
    <location>
        <begin position="46"/>
        <end position="317"/>
    </location>
</feature>
<protein>
    <recommendedName>
        <fullName evidence="4">Secreted protein</fullName>
    </recommendedName>
</protein>
<feature type="signal peptide" evidence="1">
    <location>
        <begin position="1"/>
        <end position="45"/>
    </location>
</feature>
<gene>
    <name evidence="2" type="ordered locus">PD_2096</name>
</gene>
<dbReference type="EMBL" id="AE009442">
    <property type="protein sequence ID" value="AAO29919.1"/>
    <property type="molecule type" value="Genomic_DNA"/>
</dbReference>